<dbReference type="GO" id="GO:0016020">
    <property type="term" value="C:membrane"/>
    <property type="evidence" value="ECO:0007669"/>
    <property type="project" value="UniProtKB-SubCell"/>
</dbReference>
<dbReference type="Proteomes" id="UP000245207">
    <property type="component" value="Unassembled WGS sequence"/>
</dbReference>
<keyword evidence="19" id="KW-1185">Reference proteome</keyword>
<evidence type="ECO:0000256" key="1">
    <source>
        <dbReference type="ARBA" id="ARBA00004167"/>
    </source>
</evidence>
<name>A0A2U1QJ24_ARTAN</name>
<dbReference type="InterPro" id="IPR017441">
    <property type="entry name" value="Protein_kinase_ATP_BS"/>
</dbReference>
<feature type="domain" description="Gnk2-homologous" evidence="17">
    <location>
        <begin position="112"/>
        <end position="217"/>
    </location>
</feature>
<dbReference type="InterPro" id="IPR038408">
    <property type="entry name" value="GNK2_sf"/>
</dbReference>
<dbReference type="CDD" id="cd14066">
    <property type="entry name" value="STKc_IRAK"/>
    <property type="match status" value="1"/>
</dbReference>
<dbReference type="STRING" id="35608.A0A2U1QJ24"/>
<feature type="transmembrane region" description="Helical" evidence="15">
    <location>
        <begin position="463"/>
        <end position="486"/>
    </location>
</feature>
<feature type="domain" description="Gnk2-homologous" evidence="17">
    <location>
        <begin position="340"/>
        <end position="446"/>
    </location>
</feature>
<dbReference type="PANTHER" id="PTHR47973">
    <property type="entry name" value="CYSTEINE-RICH RECEPTOR-LIKE PROTEIN KINASE 3"/>
    <property type="match status" value="1"/>
</dbReference>
<dbReference type="PROSITE" id="PS00108">
    <property type="entry name" value="PROTEIN_KINASE_ST"/>
    <property type="match status" value="1"/>
</dbReference>
<dbReference type="Gene3D" id="1.10.510.10">
    <property type="entry name" value="Transferase(Phosphotransferase) domain 1"/>
    <property type="match status" value="1"/>
</dbReference>
<evidence type="ECO:0000256" key="11">
    <source>
        <dbReference type="ARBA" id="ARBA00023136"/>
    </source>
</evidence>
<keyword evidence="9 14" id="KW-0067">ATP-binding</keyword>
<feature type="domain" description="Gnk2-homologous" evidence="17">
    <location>
        <begin position="234"/>
        <end position="335"/>
    </location>
</feature>
<dbReference type="InterPro" id="IPR052059">
    <property type="entry name" value="CR_Ser/Thr_kinase"/>
</dbReference>
<dbReference type="AlphaFoldDB" id="A0A2U1QJ24"/>
<comment type="subcellular location">
    <subcellularLocation>
        <location evidence="1">Membrane</location>
        <topology evidence="1">Single-pass membrane protein</topology>
    </subcellularLocation>
</comment>
<evidence type="ECO:0000256" key="15">
    <source>
        <dbReference type="SAM" id="Phobius"/>
    </source>
</evidence>
<proteinExistence type="predicted"/>
<sequence length="869" mass="95237">MSMGDPRSQIVEKTCYEKQAINESIAIPNFLQTMTKVGTLLRSSHSGTASTGVGADSMHALGECYGDLSADDCVLCYAEARTVLPTCFPERGQIFLDGCFMRIQNYSFYEESFGEYDRSYCGNTSVGGGFQDSVRRAVSNAVMDAPQNSDYFARETVLSGTENESAYVLADCWNTLNVSSCADCLQRASESMLKCLPSSEGRALYTGCFMRYSNTNFLNPESARNNNGGGSAKSQVIQLICENQQENNRSEFIPNFLQGMEDINVKMQTSHTATVVTGTGLDANNVLTQCYGDLSISECLLCIAEARTTLPSCLPNVGGRVYLRGCFMRFGNYSFFGELTGKEDRTICENNTQKSDAFGQSASKAVLQAVETAPNSQDHHAGTQAIVTGSSNESAYATGDCWSSLDAEACGQCLQTASRSMLSCLPGSGGYALYTGCYMRYSDTILSSPDGTDHKQRSKGKTLTIVIAVSSVVVFIVASIIALFAWKRRIKSKRKQASDDTKLLDIVTSSSLNFKYSMIEKATSSFGEANKLGQGGFGTVYKGVLPNGREIAAKRLFVNHQHRAGDFYHEVNIISSVDHKNLVKLVGFSCLGPESVLIYEYLPNKSLDHFIFDAVKGKELNWEKRFNIIIGTAEGLAYLHENSKTRIIHRDIKAANILLDSRLCAKIADFGLARSYQEDKNHISTGIAGTLGYMAPEYIAHGQLTEKVDVYSFGVLILEVVTGKPNRAIHTSENIHNLVSLVWEHFNQGSEEELFDPNLMLQNHTDNDVKKEIQSVVHIGLLCTQEVPSLRPTMSMALQMLSKNIKPLPMPTYPPFTSHSNIQLNEFIANLKVKVSNTVSAPTVSNSSFGPSTSRLQIVSLKHLLAFEG</sequence>
<dbReference type="GO" id="GO:0005524">
    <property type="term" value="F:ATP binding"/>
    <property type="evidence" value="ECO:0007669"/>
    <property type="project" value="UniProtKB-UniRule"/>
</dbReference>
<dbReference type="Gene3D" id="3.30.200.20">
    <property type="entry name" value="Phosphorylase Kinase, domain 1"/>
    <property type="match status" value="1"/>
</dbReference>
<keyword evidence="11 15" id="KW-0472">Membrane</keyword>
<dbReference type="FunFam" id="1.10.510.10:FF:000336">
    <property type="entry name" value="Cysteine-rich receptor-like protein kinase 2"/>
    <property type="match status" value="1"/>
</dbReference>
<dbReference type="OrthoDB" id="1518275at2759"/>
<dbReference type="Pfam" id="PF00069">
    <property type="entry name" value="Pkinase"/>
    <property type="match status" value="1"/>
</dbReference>
<keyword evidence="2" id="KW-0723">Serine/threonine-protein kinase</keyword>
<evidence type="ECO:0000256" key="4">
    <source>
        <dbReference type="ARBA" id="ARBA00022692"/>
    </source>
</evidence>
<organism evidence="18 19">
    <name type="scientific">Artemisia annua</name>
    <name type="common">Sweet wormwood</name>
    <dbReference type="NCBI Taxonomy" id="35608"/>
    <lineage>
        <taxon>Eukaryota</taxon>
        <taxon>Viridiplantae</taxon>
        <taxon>Streptophyta</taxon>
        <taxon>Embryophyta</taxon>
        <taxon>Tracheophyta</taxon>
        <taxon>Spermatophyta</taxon>
        <taxon>Magnoliopsida</taxon>
        <taxon>eudicotyledons</taxon>
        <taxon>Gunneridae</taxon>
        <taxon>Pentapetalae</taxon>
        <taxon>asterids</taxon>
        <taxon>campanulids</taxon>
        <taxon>Asterales</taxon>
        <taxon>Asteraceae</taxon>
        <taxon>Asteroideae</taxon>
        <taxon>Anthemideae</taxon>
        <taxon>Artemisiinae</taxon>
        <taxon>Artemisia</taxon>
    </lineage>
</organism>
<dbReference type="InterPro" id="IPR000719">
    <property type="entry name" value="Prot_kinase_dom"/>
</dbReference>
<protein>
    <submittedName>
        <fullName evidence="18">Cysteine-rich receptor-like protein kinase 2</fullName>
    </submittedName>
</protein>
<evidence type="ECO:0000256" key="8">
    <source>
        <dbReference type="ARBA" id="ARBA00022777"/>
    </source>
</evidence>
<evidence type="ECO:0000256" key="10">
    <source>
        <dbReference type="ARBA" id="ARBA00022989"/>
    </source>
</evidence>
<dbReference type="GO" id="GO:0004674">
    <property type="term" value="F:protein serine/threonine kinase activity"/>
    <property type="evidence" value="ECO:0007669"/>
    <property type="project" value="UniProtKB-KW"/>
</dbReference>
<feature type="binding site" evidence="14">
    <location>
        <position position="554"/>
    </location>
    <ligand>
        <name>ATP</name>
        <dbReference type="ChEBI" id="CHEBI:30616"/>
    </ligand>
</feature>
<feature type="domain" description="Gnk2-homologous" evidence="17">
    <location>
        <begin position="8"/>
        <end position="108"/>
    </location>
</feature>
<dbReference type="Pfam" id="PF01657">
    <property type="entry name" value="Stress-antifung"/>
    <property type="match status" value="4"/>
</dbReference>
<keyword evidence="10 15" id="KW-1133">Transmembrane helix</keyword>
<dbReference type="SUPFAM" id="SSF56112">
    <property type="entry name" value="Protein kinase-like (PK-like)"/>
    <property type="match status" value="1"/>
</dbReference>
<dbReference type="CDD" id="cd23509">
    <property type="entry name" value="Gnk2-like"/>
    <property type="match status" value="4"/>
</dbReference>
<evidence type="ECO:0000256" key="5">
    <source>
        <dbReference type="ARBA" id="ARBA00022729"/>
    </source>
</evidence>
<evidence type="ECO:0000256" key="14">
    <source>
        <dbReference type="PROSITE-ProRule" id="PRU10141"/>
    </source>
</evidence>
<dbReference type="PROSITE" id="PS51473">
    <property type="entry name" value="GNK2"/>
    <property type="match status" value="4"/>
</dbReference>
<dbReference type="InterPro" id="IPR008271">
    <property type="entry name" value="Ser/Thr_kinase_AS"/>
</dbReference>
<dbReference type="EMBL" id="PKPP01000087">
    <property type="protein sequence ID" value="PWA98030.1"/>
    <property type="molecule type" value="Genomic_DNA"/>
</dbReference>
<dbReference type="Gene3D" id="3.30.430.20">
    <property type="entry name" value="Gnk2 domain, C-X8-C-X2-C motif"/>
    <property type="match status" value="4"/>
</dbReference>
<dbReference type="PROSITE" id="PS50011">
    <property type="entry name" value="PROTEIN_KINASE_DOM"/>
    <property type="match status" value="1"/>
</dbReference>
<evidence type="ECO:0000259" key="16">
    <source>
        <dbReference type="PROSITE" id="PS50011"/>
    </source>
</evidence>
<evidence type="ECO:0000256" key="6">
    <source>
        <dbReference type="ARBA" id="ARBA00022737"/>
    </source>
</evidence>
<dbReference type="InterPro" id="IPR002902">
    <property type="entry name" value="GNK2"/>
</dbReference>
<evidence type="ECO:0000256" key="7">
    <source>
        <dbReference type="ARBA" id="ARBA00022741"/>
    </source>
</evidence>
<keyword evidence="12 18" id="KW-0675">Receptor</keyword>
<comment type="caution">
    <text evidence="18">The sequence shown here is derived from an EMBL/GenBank/DDBJ whole genome shotgun (WGS) entry which is preliminary data.</text>
</comment>
<keyword evidence="3" id="KW-0808">Transferase</keyword>
<evidence type="ECO:0000313" key="18">
    <source>
        <dbReference type="EMBL" id="PWA98030.1"/>
    </source>
</evidence>
<dbReference type="SMART" id="SM00220">
    <property type="entry name" value="S_TKc"/>
    <property type="match status" value="1"/>
</dbReference>
<keyword evidence="8 18" id="KW-0418">Kinase</keyword>
<dbReference type="InterPro" id="IPR011009">
    <property type="entry name" value="Kinase-like_dom_sf"/>
</dbReference>
<keyword evidence="7 14" id="KW-0547">Nucleotide-binding</keyword>
<keyword evidence="6" id="KW-0677">Repeat</keyword>
<keyword evidence="13" id="KW-0325">Glycoprotein</keyword>
<keyword evidence="5" id="KW-0732">Signal</keyword>
<gene>
    <name evidence="18" type="ORF">CTI12_AA023520</name>
</gene>
<evidence type="ECO:0000256" key="3">
    <source>
        <dbReference type="ARBA" id="ARBA00022679"/>
    </source>
</evidence>
<evidence type="ECO:0000256" key="9">
    <source>
        <dbReference type="ARBA" id="ARBA00022840"/>
    </source>
</evidence>
<evidence type="ECO:0000256" key="2">
    <source>
        <dbReference type="ARBA" id="ARBA00022527"/>
    </source>
</evidence>
<evidence type="ECO:0000256" key="12">
    <source>
        <dbReference type="ARBA" id="ARBA00023170"/>
    </source>
</evidence>
<dbReference type="FunFam" id="3.30.430.20:FF:000015">
    <property type="entry name" value="Cysteine-rich receptor-like protein kinase 3"/>
    <property type="match status" value="1"/>
</dbReference>
<accession>A0A2U1QJ24</accession>
<evidence type="ECO:0000259" key="17">
    <source>
        <dbReference type="PROSITE" id="PS51473"/>
    </source>
</evidence>
<dbReference type="PROSITE" id="PS00107">
    <property type="entry name" value="PROTEIN_KINASE_ATP"/>
    <property type="match status" value="1"/>
</dbReference>
<keyword evidence="4 15" id="KW-0812">Transmembrane</keyword>
<reference evidence="18 19" key="1">
    <citation type="journal article" date="2018" name="Mol. Plant">
        <title>The genome of Artemisia annua provides insight into the evolution of Asteraceae family and artemisinin biosynthesis.</title>
        <authorList>
            <person name="Shen Q."/>
            <person name="Zhang L."/>
            <person name="Liao Z."/>
            <person name="Wang S."/>
            <person name="Yan T."/>
            <person name="Shi P."/>
            <person name="Liu M."/>
            <person name="Fu X."/>
            <person name="Pan Q."/>
            <person name="Wang Y."/>
            <person name="Lv Z."/>
            <person name="Lu X."/>
            <person name="Zhang F."/>
            <person name="Jiang W."/>
            <person name="Ma Y."/>
            <person name="Chen M."/>
            <person name="Hao X."/>
            <person name="Li L."/>
            <person name="Tang Y."/>
            <person name="Lv G."/>
            <person name="Zhou Y."/>
            <person name="Sun X."/>
            <person name="Brodelius P.E."/>
            <person name="Rose J.K.C."/>
            <person name="Tang K."/>
        </authorList>
    </citation>
    <scope>NUCLEOTIDE SEQUENCE [LARGE SCALE GENOMIC DNA]</scope>
    <source>
        <strain evidence="19">cv. Huhao1</strain>
        <tissue evidence="18">Leaf</tissue>
    </source>
</reference>
<evidence type="ECO:0000256" key="13">
    <source>
        <dbReference type="ARBA" id="ARBA00023180"/>
    </source>
</evidence>
<feature type="domain" description="Protein kinase" evidence="16">
    <location>
        <begin position="526"/>
        <end position="813"/>
    </location>
</feature>
<evidence type="ECO:0000313" key="19">
    <source>
        <dbReference type="Proteomes" id="UP000245207"/>
    </source>
</evidence>
<dbReference type="FunFam" id="3.30.200.20:FF:001208">
    <property type="entry name" value="Putative DUF26-domain receptor-like protein kinase family protein"/>
    <property type="match status" value="1"/>
</dbReference>